<dbReference type="SUPFAM" id="SSF55781">
    <property type="entry name" value="GAF domain-like"/>
    <property type="match status" value="1"/>
</dbReference>
<evidence type="ECO:0000256" key="3">
    <source>
        <dbReference type="ARBA" id="ARBA00022553"/>
    </source>
</evidence>
<dbReference type="Gene3D" id="3.30.450.40">
    <property type="match status" value="1"/>
</dbReference>
<evidence type="ECO:0000256" key="2">
    <source>
        <dbReference type="ARBA" id="ARBA00012438"/>
    </source>
</evidence>
<keyword evidence="5" id="KW-0418">Kinase</keyword>
<feature type="domain" description="PAS" evidence="11">
    <location>
        <begin position="67"/>
        <end position="137"/>
    </location>
</feature>
<dbReference type="PROSITE" id="PS50112">
    <property type="entry name" value="PAS"/>
    <property type="match status" value="1"/>
</dbReference>
<dbReference type="InterPro" id="IPR036097">
    <property type="entry name" value="HisK_dim/P_sf"/>
</dbReference>
<keyword evidence="3 7" id="KW-0597">Phosphoprotein</keyword>
<dbReference type="Pfam" id="PF00989">
    <property type="entry name" value="PAS"/>
    <property type="match status" value="1"/>
</dbReference>
<dbReference type="PROSITE" id="PS50109">
    <property type="entry name" value="HIS_KIN"/>
    <property type="match status" value="1"/>
</dbReference>
<feature type="coiled-coil region" evidence="8">
    <location>
        <begin position="40"/>
        <end position="74"/>
    </location>
</feature>
<dbReference type="Proteomes" id="UP000604661">
    <property type="component" value="Unassembled WGS sequence"/>
</dbReference>
<dbReference type="SMART" id="SM00091">
    <property type="entry name" value="PAS"/>
    <property type="match status" value="1"/>
</dbReference>
<comment type="caution">
    <text evidence="13">The sequence shown here is derived from an EMBL/GenBank/DDBJ whole genome shotgun (WGS) entry which is preliminary data.</text>
</comment>
<dbReference type="Pfam" id="PF02518">
    <property type="entry name" value="HATPase_c"/>
    <property type="match status" value="1"/>
</dbReference>
<feature type="modified residue" description="4-aspartylphosphate" evidence="7">
    <location>
        <position position="690"/>
    </location>
</feature>
<dbReference type="CDD" id="cd00082">
    <property type="entry name" value="HisKA"/>
    <property type="match status" value="1"/>
</dbReference>
<sequence length="765" mass="85591">MNNVDDFSQEIERFSSRVTGLLQSTGSEPDSQQELTAEAFEELKITLEELKIASDELQATRMVVEKERQRYQELFDFAPDGYLVTDTNGIILEANRAATIHLNVLQRFVIGKPLLSFIAKSDHQPFFNYLTQLQHLDRGGEWEVCLQPREKICFDVALTVVTVRNKEGKPVALRWLMRDITKRRRLESERERLFASEQAARIAAQAAQRRSNFLAEASRVLASSLDYRTTLSSVAQLAVPTLADWCIVDVVENNSAVFNNPVIAASEPHKEALVREWRQRYPIPVDADYAPAKVLRTGKSELATNILESSLQRNTSNDEYLFLLHRLQLKSQMTVPLLVRERKVGTIVFASAQPGRYYTVVDLTMAEELAQRAAFAIENAHLYQQAQEANRIKDEFLAIVSHELRTPLNSMLGWVQIIRNRKLDEAITFKALATIERNAQHQRKLIEDILDISRIVQGKIRLNLRKVDLVFVINAAIEAIHPTSEIKDVQIESNLDSSVSEVMGDAERLQQVVWNLLSNAVKFTPSGGRVEVYLKQVNSNAQITISDTGKGIGADFLPFIFERFRQADSTTTRAEGGLGLGLSIVRYLVEMHSGTVQAASEGEGRGATFTVLLPIIKLQQEQLIEDSEVKADNLSALRSLQILVVDDNADTRELVSFILQQSGAQVTSVSSVGEALEALVRLEPDVLISDIGMPDEDGYALIRKVRIREAPQGKKIPAVALTAFARDEECQLALQAGFHVYLSKPIEPDKLVTVVANLVKGNQQV</sequence>
<dbReference type="InterPro" id="IPR011006">
    <property type="entry name" value="CheY-like_superfamily"/>
</dbReference>
<evidence type="ECO:0000256" key="8">
    <source>
        <dbReference type="SAM" id="Coils"/>
    </source>
</evidence>
<dbReference type="InterPro" id="IPR003661">
    <property type="entry name" value="HisK_dim/P_dom"/>
</dbReference>
<dbReference type="PROSITE" id="PS50113">
    <property type="entry name" value="PAC"/>
    <property type="match status" value="1"/>
</dbReference>
<keyword evidence="4" id="KW-0808">Transferase</keyword>
<evidence type="ECO:0000259" key="11">
    <source>
        <dbReference type="PROSITE" id="PS50112"/>
    </source>
</evidence>
<dbReference type="Pfam" id="PF00072">
    <property type="entry name" value="Response_reg"/>
    <property type="match status" value="1"/>
</dbReference>
<dbReference type="Gene3D" id="3.30.565.10">
    <property type="entry name" value="Histidine kinase-like ATPase, C-terminal domain"/>
    <property type="match status" value="1"/>
</dbReference>
<evidence type="ECO:0000259" key="12">
    <source>
        <dbReference type="PROSITE" id="PS50113"/>
    </source>
</evidence>
<dbReference type="InterPro" id="IPR036890">
    <property type="entry name" value="HATPase_C_sf"/>
</dbReference>
<protein>
    <recommendedName>
        <fullName evidence="2">histidine kinase</fullName>
        <ecNumber evidence="2">2.7.13.3</ecNumber>
    </recommendedName>
</protein>
<dbReference type="InterPro" id="IPR003594">
    <property type="entry name" value="HATPase_dom"/>
</dbReference>
<keyword evidence="6" id="KW-0902">Two-component regulatory system</keyword>
<dbReference type="SMART" id="SM00065">
    <property type="entry name" value="GAF"/>
    <property type="match status" value="1"/>
</dbReference>
<dbReference type="CDD" id="cd00130">
    <property type="entry name" value="PAS"/>
    <property type="match status" value="1"/>
</dbReference>
<dbReference type="PANTHER" id="PTHR43547:SF2">
    <property type="entry name" value="HYBRID SIGNAL TRANSDUCTION HISTIDINE KINASE C"/>
    <property type="match status" value="1"/>
</dbReference>
<dbReference type="SMART" id="SM00387">
    <property type="entry name" value="HATPase_c"/>
    <property type="match status" value="1"/>
</dbReference>
<dbReference type="InterPro" id="IPR005467">
    <property type="entry name" value="His_kinase_dom"/>
</dbReference>
<evidence type="ECO:0000259" key="9">
    <source>
        <dbReference type="PROSITE" id="PS50109"/>
    </source>
</evidence>
<dbReference type="PRINTS" id="PR00344">
    <property type="entry name" value="BCTRLSENSOR"/>
</dbReference>
<dbReference type="PROSITE" id="PS50110">
    <property type="entry name" value="RESPONSE_REGULATORY"/>
    <property type="match status" value="1"/>
</dbReference>
<evidence type="ECO:0000256" key="6">
    <source>
        <dbReference type="ARBA" id="ARBA00023012"/>
    </source>
</evidence>
<evidence type="ECO:0000259" key="10">
    <source>
        <dbReference type="PROSITE" id="PS50110"/>
    </source>
</evidence>
<feature type="domain" description="Response regulatory" evidence="10">
    <location>
        <begin position="641"/>
        <end position="759"/>
    </location>
</feature>
<dbReference type="CDD" id="cd17580">
    <property type="entry name" value="REC_2_DhkD-like"/>
    <property type="match status" value="1"/>
</dbReference>
<dbReference type="Pfam" id="PF00512">
    <property type="entry name" value="HisKA"/>
    <property type="match status" value="1"/>
</dbReference>
<dbReference type="Pfam" id="PF13185">
    <property type="entry name" value="GAF_2"/>
    <property type="match status" value="1"/>
</dbReference>
<name>A0ABR8ETY0_NOSLI</name>
<dbReference type="InterPro" id="IPR029016">
    <property type="entry name" value="GAF-like_dom_sf"/>
</dbReference>
<dbReference type="InterPro" id="IPR013767">
    <property type="entry name" value="PAS_fold"/>
</dbReference>
<dbReference type="Gene3D" id="1.10.287.130">
    <property type="match status" value="1"/>
</dbReference>
<dbReference type="InterPro" id="IPR003018">
    <property type="entry name" value="GAF"/>
</dbReference>
<evidence type="ECO:0000256" key="4">
    <source>
        <dbReference type="ARBA" id="ARBA00022679"/>
    </source>
</evidence>
<organism evidence="13 14">
    <name type="scientific">Nostoc linckia FACHB-391</name>
    <dbReference type="NCBI Taxonomy" id="2692906"/>
    <lineage>
        <taxon>Bacteria</taxon>
        <taxon>Bacillati</taxon>
        <taxon>Cyanobacteriota</taxon>
        <taxon>Cyanophyceae</taxon>
        <taxon>Nostocales</taxon>
        <taxon>Nostocaceae</taxon>
        <taxon>Nostoc</taxon>
    </lineage>
</organism>
<dbReference type="SUPFAM" id="SSF55785">
    <property type="entry name" value="PYP-like sensor domain (PAS domain)"/>
    <property type="match status" value="1"/>
</dbReference>
<dbReference type="NCBIfam" id="TIGR00229">
    <property type="entry name" value="sensory_box"/>
    <property type="match status" value="1"/>
</dbReference>
<evidence type="ECO:0000256" key="1">
    <source>
        <dbReference type="ARBA" id="ARBA00000085"/>
    </source>
</evidence>
<dbReference type="Gene3D" id="3.30.450.20">
    <property type="entry name" value="PAS domain"/>
    <property type="match status" value="1"/>
</dbReference>
<proteinExistence type="predicted"/>
<dbReference type="RefSeq" id="WP_190971427.1">
    <property type="nucleotide sequence ID" value="NZ_JACJTE010000008.1"/>
</dbReference>
<gene>
    <name evidence="13" type="ORF">H6G95_10050</name>
</gene>
<evidence type="ECO:0000313" key="13">
    <source>
        <dbReference type="EMBL" id="MBD2560954.1"/>
    </source>
</evidence>
<reference evidence="13 14" key="1">
    <citation type="journal article" date="2020" name="ISME J.">
        <title>Comparative genomics reveals insights into cyanobacterial evolution and habitat adaptation.</title>
        <authorList>
            <person name="Chen M.Y."/>
            <person name="Teng W.K."/>
            <person name="Zhao L."/>
            <person name="Hu C.X."/>
            <person name="Zhou Y.K."/>
            <person name="Han B.P."/>
            <person name="Song L.R."/>
            <person name="Shu W.S."/>
        </authorList>
    </citation>
    <scope>NUCLEOTIDE SEQUENCE [LARGE SCALE GENOMIC DNA]</scope>
    <source>
        <strain evidence="13 14">FACHB-391</strain>
    </source>
</reference>
<dbReference type="SUPFAM" id="SSF55874">
    <property type="entry name" value="ATPase domain of HSP90 chaperone/DNA topoisomerase II/histidine kinase"/>
    <property type="match status" value="1"/>
</dbReference>
<feature type="domain" description="Histidine kinase" evidence="9">
    <location>
        <begin position="399"/>
        <end position="617"/>
    </location>
</feature>
<keyword evidence="8" id="KW-0175">Coiled coil</keyword>
<dbReference type="SMART" id="SM00388">
    <property type="entry name" value="HisKA"/>
    <property type="match status" value="1"/>
</dbReference>
<dbReference type="InterPro" id="IPR001789">
    <property type="entry name" value="Sig_transdc_resp-reg_receiver"/>
</dbReference>
<feature type="domain" description="PAC" evidence="12">
    <location>
        <begin position="140"/>
        <end position="192"/>
    </location>
</feature>
<dbReference type="InterPro" id="IPR035965">
    <property type="entry name" value="PAS-like_dom_sf"/>
</dbReference>
<accession>A0ABR8ETY0</accession>
<dbReference type="InterPro" id="IPR000014">
    <property type="entry name" value="PAS"/>
</dbReference>
<evidence type="ECO:0000256" key="5">
    <source>
        <dbReference type="ARBA" id="ARBA00022777"/>
    </source>
</evidence>
<keyword evidence="14" id="KW-1185">Reference proteome</keyword>
<dbReference type="Gene3D" id="3.40.50.2300">
    <property type="match status" value="1"/>
</dbReference>
<dbReference type="InterPro" id="IPR004358">
    <property type="entry name" value="Sig_transdc_His_kin-like_C"/>
</dbReference>
<dbReference type="SUPFAM" id="SSF52172">
    <property type="entry name" value="CheY-like"/>
    <property type="match status" value="1"/>
</dbReference>
<evidence type="ECO:0000313" key="14">
    <source>
        <dbReference type="Proteomes" id="UP000604661"/>
    </source>
</evidence>
<comment type="catalytic activity">
    <reaction evidence="1">
        <text>ATP + protein L-histidine = ADP + protein N-phospho-L-histidine.</text>
        <dbReference type="EC" id="2.7.13.3"/>
    </reaction>
</comment>
<dbReference type="SMART" id="SM00448">
    <property type="entry name" value="REC"/>
    <property type="match status" value="1"/>
</dbReference>
<dbReference type="EMBL" id="JACJTE010000008">
    <property type="protein sequence ID" value="MBD2560954.1"/>
    <property type="molecule type" value="Genomic_DNA"/>
</dbReference>
<dbReference type="EC" id="2.7.13.3" evidence="2"/>
<dbReference type="SUPFAM" id="SSF47384">
    <property type="entry name" value="Homodimeric domain of signal transducing histidine kinase"/>
    <property type="match status" value="1"/>
</dbReference>
<dbReference type="PANTHER" id="PTHR43547">
    <property type="entry name" value="TWO-COMPONENT HISTIDINE KINASE"/>
    <property type="match status" value="1"/>
</dbReference>
<dbReference type="InterPro" id="IPR000700">
    <property type="entry name" value="PAS-assoc_C"/>
</dbReference>
<evidence type="ECO:0000256" key="7">
    <source>
        <dbReference type="PROSITE-ProRule" id="PRU00169"/>
    </source>
</evidence>